<evidence type="ECO:0000256" key="3">
    <source>
        <dbReference type="ARBA" id="ARBA00022475"/>
    </source>
</evidence>
<keyword evidence="3" id="KW-1003">Cell membrane</keyword>
<comment type="similarity">
    <text evidence="2 7">Belongs to the ExbD/TolR family.</text>
</comment>
<evidence type="ECO:0000313" key="9">
    <source>
        <dbReference type="EMBL" id="MBB6477259.1"/>
    </source>
</evidence>
<dbReference type="GO" id="GO:0022857">
    <property type="term" value="F:transmembrane transporter activity"/>
    <property type="evidence" value="ECO:0007669"/>
    <property type="project" value="InterPro"/>
</dbReference>
<evidence type="ECO:0000256" key="7">
    <source>
        <dbReference type="RuleBase" id="RU003879"/>
    </source>
</evidence>
<comment type="caution">
    <text evidence="9">The sequence shown here is derived from an EMBL/GenBank/DDBJ whole genome shotgun (WGS) entry which is preliminary data.</text>
</comment>
<proteinExistence type="inferred from homology"/>
<evidence type="ECO:0000256" key="1">
    <source>
        <dbReference type="ARBA" id="ARBA00004162"/>
    </source>
</evidence>
<dbReference type="InterPro" id="IPR003400">
    <property type="entry name" value="ExbD"/>
</dbReference>
<feature type="transmembrane region" description="Helical" evidence="8">
    <location>
        <begin position="20"/>
        <end position="39"/>
    </location>
</feature>
<dbReference type="Gene3D" id="3.30.420.270">
    <property type="match status" value="1"/>
</dbReference>
<evidence type="ECO:0000256" key="4">
    <source>
        <dbReference type="ARBA" id="ARBA00022692"/>
    </source>
</evidence>
<sequence>MKLREMRVSKQPKLMIIPMIDIIFFLLVFFMMSMLTMVVQKSVDLSLPKTQSAKVSMETTVPISIKKDGTIYFEQEPIHAEDLRRRIEVEKARNPQLAILVRADAESQYNNFMYVLDQVKLSGISRIGIATDGAKPAPAAPQP</sequence>
<keyword evidence="5 8" id="KW-1133">Transmembrane helix</keyword>
<keyword evidence="7" id="KW-0653">Protein transport</keyword>
<evidence type="ECO:0000256" key="5">
    <source>
        <dbReference type="ARBA" id="ARBA00022989"/>
    </source>
</evidence>
<evidence type="ECO:0000313" key="10">
    <source>
        <dbReference type="Proteomes" id="UP000591941"/>
    </source>
</evidence>
<organism evidence="9 10">
    <name type="scientific">Negativicoccus succinicivorans</name>
    <dbReference type="NCBI Taxonomy" id="620903"/>
    <lineage>
        <taxon>Bacteria</taxon>
        <taxon>Bacillati</taxon>
        <taxon>Bacillota</taxon>
        <taxon>Negativicutes</taxon>
        <taxon>Veillonellales</taxon>
        <taxon>Veillonellaceae</taxon>
        <taxon>Negativicoccus</taxon>
    </lineage>
</organism>
<dbReference type="AlphaFoldDB" id="A0A841R2E9"/>
<dbReference type="GO" id="GO:0005886">
    <property type="term" value="C:plasma membrane"/>
    <property type="evidence" value="ECO:0007669"/>
    <property type="project" value="UniProtKB-SubCell"/>
</dbReference>
<keyword evidence="7" id="KW-0813">Transport</keyword>
<protein>
    <submittedName>
        <fullName evidence="9">Biopolymer transport protein ExbD</fullName>
    </submittedName>
</protein>
<dbReference type="OrthoDB" id="287326at2"/>
<dbReference type="PANTHER" id="PTHR30558">
    <property type="entry name" value="EXBD MEMBRANE COMPONENT OF PMF-DRIVEN MACROMOLECULE IMPORT SYSTEM"/>
    <property type="match status" value="1"/>
</dbReference>
<accession>A0A841R2E9</accession>
<evidence type="ECO:0000256" key="6">
    <source>
        <dbReference type="ARBA" id="ARBA00023136"/>
    </source>
</evidence>
<dbReference type="Pfam" id="PF02472">
    <property type="entry name" value="ExbD"/>
    <property type="match status" value="1"/>
</dbReference>
<reference evidence="9 10" key="1">
    <citation type="submission" date="2020-08" db="EMBL/GenBank/DDBJ databases">
        <title>Genomic Encyclopedia of Type Strains, Phase IV (KMG-IV): sequencing the most valuable type-strain genomes for metagenomic binning, comparative biology and taxonomic classification.</title>
        <authorList>
            <person name="Goeker M."/>
        </authorList>
    </citation>
    <scope>NUCLEOTIDE SEQUENCE [LARGE SCALE GENOMIC DNA]</scope>
    <source>
        <strain evidence="9 10">DSM 21255</strain>
    </source>
</reference>
<comment type="subcellular location">
    <subcellularLocation>
        <location evidence="1">Cell membrane</location>
        <topology evidence="1">Single-pass membrane protein</topology>
    </subcellularLocation>
    <subcellularLocation>
        <location evidence="7">Cell membrane</location>
        <topology evidence="7">Single-pass type II membrane protein</topology>
    </subcellularLocation>
</comment>
<keyword evidence="10" id="KW-1185">Reference proteome</keyword>
<dbReference type="EMBL" id="JACHHI010000001">
    <property type="protein sequence ID" value="MBB6477259.1"/>
    <property type="molecule type" value="Genomic_DNA"/>
</dbReference>
<evidence type="ECO:0000256" key="8">
    <source>
        <dbReference type="SAM" id="Phobius"/>
    </source>
</evidence>
<dbReference type="PANTHER" id="PTHR30558:SF3">
    <property type="entry name" value="BIOPOLYMER TRANSPORT PROTEIN EXBD-RELATED"/>
    <property type="match status" value="1"/>
</dbReference>
<gene>
    <name evidence="9" type="ORF">HNR45_000281</name>
</gene>
<evidence type="ECO:0000256" key="2">
    <source>
        <dbReference type="ARBA" id="ARBA00005811"/>
    </source>
</evidence>
<keyword evidence="4 7" id="KW-0812">Transmembrane</keyword>
<dbReference type="Proteomes" id="UP000591941">
    <property type="component" value="Unassembled WGS sequence"/>
</dbReference>
<dbReference type="RefSeq" id="WP_034436045.1">
    <property type="nucleotide sequence ID" value="NZ_CABWNB010000001.1"/>
</dbReference>
<keyword evidence="6 8" id="KW-0472">Membrane</keyword>
<name>A0A841R2E9_9FIRM</name>
<dbReference type="GeneID" id="93485571"/>
<dbReference type="GO" id="GO:0015031">
    <property type="term" value="P:protein transport"/>
    <property type="evidence" value="ECO:0007669"/>
    <property type="project" value="UniProtKB-KW"/>
</dbReference>